<dbReference type="Gene3D" id="1.10.340.30">
    <property type="entry name" value="Hypothetical protein, domain 2"/>
    <property type="match status" value="1"/>
</dbReference>
<keyword evidence="3" id="KW-0408">Iron</keyword>
<keyword evidence="4" id="KW-0411">Iron-sulfur</keyword>
<keyword evidence="6" id="KW-0255">Endonuclease</keyword>
<dbReference type="SMART" id="SM00478">
    <property type="entry name" value="ENDO3c"/>
    <property type="match status" value="1"/>
</dbReference>
<dbReference type="InterPro" id="IPR023170">
    <property type="entry name" value="HhH_base_excis_C"/>
</dbReference>
<dbReference type="GO" id="GO:0046872">
    <property type="term" value="F:metal ion binding"/>
    <property type="evidence" value="ECO:0007669"/>
    <property type="project" value="UniProtKB-KW"/>
</dbReference>
<reference evidence="6 7" key="1">
    <citation type="submission" date="2018-05" db="EMBL/GenBank/DDBJ databases">
        <title>Draft genome of Methanospirillum stamsii Pt1.</title>
        <authorList>
            <person name="Dueholm M.S."/>
            <person name="Nielsen P.H."/>
            <person name="Bakmann L.F."/>
            <person name="Otzen D.E."/>
        </authorList>
    </citation>
    <scope>NUCLEOTIDE SEQUENCE [LARGE SCALE GENOMIC DNA]</scope>
    <source>
        <strain evidence="6 7">Pt1</strain>
    </source>
</reference>
<keyword evidence="7" id="KW-1185">Reference proteome</keyword>
<protein>
    <submittedName>
        <fullName evidence="6">Endonuclease</fullName>
    </submittedName>
</protein>
<dbReference type="SUPFAM" id="SSF48150">
    <property type="entry name" value="DNA-glycosylase"/>
    <property type="match status" value="1"/>
</dbReference>
<dbReference type="CDD" id="cd00056">
    <property type="entry name" value="ENDO3c"/>
    <property type="match status" value="1"/>
</dbReference>
<organism evidence="6 7">
    <name type="scientific">Methanospirillum stamsii</name>
    <dbReference type="NCBI Taxonomy" id="1277351"/>
    <lineage>
        <taxon>Archaea</taxon>
        <taxon>Methanobacteriati</taxon>
        <taxon>Methanobacteriota</taxon>
        <taxon>Stenosarchaea group</taxon>
        <taxon>Methanomicrobia</taxon>
        <taxon>Methanomicrobiales</taxon>
        <taxon>Methanospirillaceae</taxon>
        <taxon>Methanospirillum</taxon>
    </lineage>
</organism>
<dbReference type="OrthoDB" id="19248at2157"/>
<dbReference type="RefSeq" id="WP_109940706.1">
    <property type="nucleotide sequence ID" value="NZ_CP176366.1"/>
</dbReference>
<dbReference type="InterPro" id="IPR003265">
    <property type="entry name" value="HhH-GPD_domain"/>
</dbReference>
<dbReference type="AlphaFoldDB" id="A0A2V2NAG8"/>
<evidence type="ECO:0000259" key="5">
    <source>
        <dbReference type="SMART" id="SM00478"/>
    </source>
</evidence>
<evidence type="ECO:0000256" key="1">
    <source>
        <dbReference type="ARBA" id="ARBA00022485"/>
    </source>
</evidence>
<evidence type="ECO:0000256" key="3">
    <source>
        <dbReference type="ARBA" id="ARBA00023004"/>
    </source>
</evidence>
<dbReference type="GO" id="GO:0051539">
    <property type="term" value="F:4 iron, 4 sulfur cluster binding"/>
    <property type="evidence" value="ECO:0007669"/>
    <property type="project" value="UniProtKB-KW"/>
</dbReference>
<feature type="domain" description="HhH-GPD" evidence="5">
    <location>
        <begin position="40"/>
        <end position="199"/>
    </location>
</feature>
<evidence type="ECO:0000313" key="7">
    <source>
        <dbReference type="Proteomes" id="UP000245934"/>
    </source>
</evidence>
<evidence type="ECO:0000256" key="2">
    <source>
        <dbReference type="ARBA" id="ARBA00022723"/>
    </source>
</evidence>
<keyword evidence="2" id="KW-0479">Metal-binding</keyword>
<dbReference type="EMBL" id="QGMZ01000016">
    <property type="protein sequence ID" value="PWR74626.1"/>
    <property type="molecule type" value="Genomic_DNA"/>
</dbReference>
<evidence type="ECO:0000256" key="4">
    <source>
        <dbReference type="ARBA" id="ARBA00023014"/>
    </source>
</evidence>
<proteinExistence type="predicted"/>
<dbReference type="PANTHER" id="PTHR10359">
    <property type="entry name" value="A/G-SPECIFIC ADENINE GLYCOSYLASE/ENDONUCLEASE III"/>
    <property type="match status" value="1"/>
</dbReference>
<dbReference type="Pfam" id="PF00730">
    <property type="entry name" value="HhH-GPD"/>
    <property type="match status" value="1"/>
</dbReference>
<comment type="caution">
    <text evidence="6">The sequence shown here is derived from an EMBL/GenBank/DDBJ whole genome shotgun (WGS) entry which is preliminary data.</text>
</comment>
<dbReference type="GO" id="GO:0006284">
    <property type="term" value="P:base-excision repair"/>
    <property type="evidence" value="ECO:0007669"/>
    <property type="project" value="InterPro"/>
</dbReference>
<keyword evidence="6" id="KW-0378">Hydrolase</keyword>
<dbReference type="PANTHER" id="PTHR10359:SF19">
    <property type="entry name" value="DNA REPAIR GLYCOSYLASE MJ1434-RELATED"/>
    <property type="match status" value="1"/>
</dbReference>
<dbReference type="GeneID" id="97608068"/>
<accession>A0A2V2NAG8</accession>
<dbReference type="PIRSF" id="PIRSF001435">
    <property type="entry name" value="Nth"/>
    <property type="match status" value="1"/>
</dbReference>
<gene>
    <name evidence="6" type="ORF">DLD82_08590</name>
</gene>
<keyword evidence="6" id="KW-0540">Nuclease</keyword>
<dbReference type="GO" id="GO:0004519">
    <property type="term" value="F:endonuclease activity"/>
    <property type="evidence" value="ECO:0007669"/>
    <property type="project" value="UniProtKB-KW"/>
</dbReference>
<evidence type="ECO:0000313" key="6">
    <source>
        <dbReference type="EMBL" id="PWR74626.1"/>
    </source>
</evidence>
<dbReference type="InterPro" id="IPR011257">
    <property type="entry name" value="DNA_glycosylase"/>
</dbReference>
<keyword evidence="1" id="KW-0004">4Fe-4S</keyword>
<name>A0A2V2NAG8_9EURY</name>
<dbReference type="Gene3D" id="1.10.1670.10">
    <property type="entry name" value="Helix-hairpin-Helix base-excision DNA repair enzymes (C-terminal)"/>
    <property type="match status" value="1"/>
</dbReference>
<dbReference type="Proteomes" id="UP000245934">
    <property type="component" value="Unassembled WGS sequence"/>
</dbReference>
<sequence>MSEWTGTDLLLFYKALNEAHGSQNWWPSDTPFETIIGTILAQNVSWKGAHDAVRALTKANLMEPAKLYRAGSDIITPLIRSSRYYNQKTQKILLFVNFFLKKYDGSINRMAEMPTGEVRSELLALSGFGPETVDSILLYALEKPVFVVDAYTRRIGARQGWFPETSTYEQMQDFFMRRISPDVYLYNDYHAQIVFLGNHICKKNPVCAICPVKNYPGLHECEYAKMENTRV</sequence>